<sequence length="99" mass="10777">MITAELTIIPIGTGDTSLSDYIVAAIKAIEKKNIRCEISGMGTQIEAEDLDDILDAVKAAHEAVLGLDCDRVYTTVKIDDRRDVEKTLKDKVASVKSKL</sequence>
<dbReference type="PANTHER" id="PTHR33777:SF1">
    <property type="entry name" value="UPF0045 PROTEIN ECM15"/>
    <property type="match status" value="1"/>
</dbReference>
<dbReference type="NCBIfam" id="TIGR00106">
    <property type="entry name" value="MTH1187 family thiamine-binding protein"/>
    <property type="match status" value="1"/>
</dbReference>
<dbReference type="PANTHER" id="PTHR33777">
    <property type="entry name" value="UPF0045 PROTEIN ECM15"/>
    <property type="match status" value="1"/>
</dbReference>
<comment type="similarity">
    <text evidence="1">Belongs to the UPF0045 family.</text>
</comment>
<dbReference type="Proteomes" id="UP000831817">
    <property type="component" value="Chromosome"/>
</dbReference>
<feature type="domain" description="Thiamine-binding protein" evidence="2">
    <location>
        <begin position="4"/>
        <end position="96"/>
    </location>
</feature>
<dbReference type="Pfam" id="PF01910">
    <property type="entry name" value="Thiamine_BP"/>
    <property type="match status" value="1"/>
</dbReference>
<evidence type="ECO:0000313" key="3">
    <source>
        <dbReference type="EMBL" id="BDH78863.1"/>
    </source>
</evidence>
<dbReference type="EMBL" id="AP025698">
    <property type="protein sequence ID" value="BDH78863.1"/>
    <property type="molecule type" value="Genomic_DNA"/>
</dbReference>
<dbReference type="RefSeq" id="WP_248564726.1">
    <property type="nucleotide sequence ID" value="NZ_AP025698.1"/>
</dbReference>
<evidence type="ECO:0000256" key="1">
    <source>
        <dbReference type="ARBA" id="ARBA00010272"/>
    </source>
</evidence>
<evidence type="ECO:0000259" key="2">
    <source>
        <dbReference type="Pfam" id="PF01910"/>
    </source>
</evidence>
<name>A0ABM7YBQ4_9EURY</name>
<dbReference type="GeneID" id="71964750"/>
<reference evidence="3 4" key="1">
    <citation type="submission" date="2022-04" db="EMBL/GenBank/DDBJ databases">
        <title>Complete genome of Methanothermobacter tenebrarum strain RMAS.</title>
        <authorList>
            <person name="Nakamura K."/>
            <person name="Oshima K."/>
            <person name="Hattori M."/>
            <person name="Kamagata Y."/>
            <person name="Takamizawa K."/>
        </authorList>
    </citation>
    <scope>NUCLEOTIDE SEQUENCE [LARGE SCALE GENOMIC DNA]</scope>
    <source>
        <strain evidence="3 4">RMAS</strain>
    </source>
</reference>
<keyword evidence="4" id="KW-1185">Reference proteome</keyword>
<dbReference type="Gene3D" id="3.30.70.930">
    <property type="match status" value="1"/>
</dbReference>
<dbReference type="InterPro" id="IPR002767">
    <property type="entry name" value="Thiamine_BP"/>
</dbReference>
<evidence type="ECO:0000313" key="4">
    <source>
        <dbReference type="Proteomes" id="UP000831817"/>
    </source>
</evidence>
<accession>A0ABM7YBQ4</accession>
<gene>
    <name evidence="3" type="ORF">MTTB_02420</name>
</gene>
<dbReference type="SUPFAM" id="SSF89957">
    <property type="entry name" value="MTH1187/YkoF-like"/>
    <property type="match status" value="1"/>
</dbReference>
<dbReference type="InterPro" id="IPR051614">
    <property type="entry name" value="UPF0045_domain"/>
</dbReference>
<dbReference type="InterPro" id="IPR029756">
    <property type="entry name" value="MTH1187/YkoF-like"/>
</dbReference>
<protein>
    <recommendedName>
        <fullName evidence="2">Thiamine-binding protein domain-containing protein</fullName>
    </recommendedName>
</protein>
<proteinExistence type="inferred from homology"/>
<organism evidence="3 4">
    <name type="scientific">Methanothermobacter tenebrarum</name>
    <dbReference type="NCBI Taxonomy" id="680118"/>
    <lineage>
        <taxon>Archaea</taxon>
        <taxon>Methanobacteriati</taxon>
        <taxon>Methanobacteriota</taxon>
        <taxon>Methanomada group</taxon>
        <taxon>Methanobacteria</taxon>
        <taxon>Methanobacteriales</taxon>
        <taxon>Methanobacteriaceae</taxon>
        <taxon>Methanothermobacter</taxon>
    </lineage>
</organism>